<dbReference type="RefSeq" id="XP_010512907.1">
    <property type="nucleotide sequence ID" value="XM_010514605.1"/>
</dbReference>
<gene>
    <name evidence="3" type="primary">LOC104788826</name>
</gene>
<dbReference type="Proteomes" id="UP000694864">
    <property type="component" value="Chromosome 5"/>
</dbReference>
<feature type="region of interest" description="Disordered" evidence="1">
    <location>
        <begin position="74"/>
        <end position="102"/>
    </location>
</feature>
<sequence>MSETWCNLKRKMKFERRNSESLQSEYQRLWLSHERLNGRELEGLTSSDLYSLYSRIMFALFALDDQMMRPIREQTERQRNKNPFHTNKESVSRLAEPERCSLDNDKGADTSLQFRLLLVSRKLRRIHNCYHRKSMPETYLNSIPR</sequence>
<accession>A0ABM0ZAU8</accession>
<organism evidence="2 3">
    <name type="scientific">Camelina sativa</name>
    <name type="common">False flax</name>
    <name type="synonym">Myagrum sativum</name>
    <dbReference type="NCBI Taxonomy" id="90675"/>
    <lineage>
        <taxon>Eukaryota</taxon>
        <taxon>Viridiplantae</taxon>
        <taxon>Streptophyta</taxon>
        <taxon>Embryophyta</taxon>
        <taxon>Tracheophyta</taxon>
        <taxon>Spermatophyta</taxon>
        <taxon>Magnoliopsida</taxon>
        <taxon>eudicotyledons</taxon>
        <taxon>Gunneridae</taxon>
        <taxon>Pentapetalae</taxon>
        <taxon>rosids</taxon>
        <taxon>malvids</taxon>
        <taxon>Brassicales</taxon>
        <taxon>Brassicaceae</taxon>
        <taxon>Camelineae</taxon>
        <taxon>Camelina</taxon>
    </lineage>
</organism>
<keyword evidence="2" id="KW-1185">Reference proteome</keyword>
<protein>
    <submittedName>
        <fullName evidence="3">Uncharacterized protein LOC104788826</fullName>
    </submittedName>
</protein>
<evidence type="ECO:0000256" key="1">
    <source>
        <dbReference type="SAM" id="MobiDB-lite"/>
    </source>
</evidence>
<reference evidence="3" key="2">
    <citation type="submission" date="2025-08" db="UniProtKB">
        <authorList>
            <consortium name="RefSeq"/>
        </authorList>
    </citation>
    <scope>IDENTIFICATION</scope>
    <source>
        <tissue evidence="3">Leaf</tissue>
    </source>
</reference>
<evidence type="ECO:0000313" key="2">
    <source>
        <dbReference type="Proteomes" id="UP000694864"/>
    </source>
</evidence>
<proteinExistence type="predicted"/>
<dbReference type="GeneID" id="104788826"/>
<name>A0ABM0ZAU8_CAMSA</name>
<evidence type="ECO:0000313" key="3">
    <source>
        <dbReference type="RefSeq" id="XP_010512907.1"/>
    </source>
</evidence>
<reference evidence="2" key="1">
    <citation type="journal article" date="2014" name="Nat. Commun.">
        <title>The emerging biofuel crop Camelina sativa retains a highly undifferentiated hexaploid genome structure.</title>
        <authorList>
            <person name="Kagale S."/>
            <person name="Koh C."/>
            <person name="Nixon J."/>
            <person name="Bollina V."/>
            <person name="Clarke W.E."/>
            <person name="Tuteja R."/>
            <person name="Spillane C."/>
            <person name="Robinson S.J."/>
            <person name="Links M.G."/>
            <person name="Clarke C."/>
            <person name="Higgins E.E."/>
            <person name="Huebert T."/>
            <person name="Sharpe A.G."/>
            <person name="Parkin I.A."/>
        </authorList>
    </citation>
    <scope>NUCLEOTIDE SEQUENCE [LARGE SCALE GENOMIC DNA]</scope>
    <source>
        <strain evidence="2">cv. DH55</strain>
    </source>
</reference>
<feature type="compositionally biased region" description="Basic and acidic residues" evidence="1">
    <location>
        <begin position="86"/>
        <end position="102"/>
    </location>
</feature>